<dbReference type="PROSITE" id="PS01124">
    <property type="entry name" value="HTH_ARAC_FAMILY_2"/>
    <property type="match status" value="1"/>
</dbReference>
<feature type="domain" description="HTH araC/xylS-type" evidence="3">
    <location>
        <begin position="216"/>
        <end position="314"/>
    </location>
</feature>
<reference evidence="4 5" key="1">
    <citation type="submission" date="2020-04" db="EMBL/GenBank/DDBJ databases">
        <title>Molecular characterization of pseudomonads from Agaricus bisporus reveal novel blotch 2 pathogens in Western Europe.</title>
        <authorList>
            <person name="Taparia T."/>
            <person name="Krijger M."/>
            <person name="Haynes E."/>
            <person name="Elpinstone J.G."/>
            <person name="Noble R."/>
            <person name="Van Der Wolf J."/>
        </authorList>
    </citation>
    <scope>NUCLEOTIDE SEQUENCE [LARGE SCALE GENOMIC DNA]</scope>
    <source>
        <strain evidence="4 5">G9001</strain>
    </source>
</reference>
<dbReference type="InterPro" id="IPR009057">
    <property type="entry name" value="Homeodomain-like_sf"/>
</dbReference>
<protein>
    <submittedName>
        <fullName evidence="4">GlxA family transcriptional regulator</fullName>
    </submittedName>
</protein>
<evidence type="ECO:0000259" key="3">
    <source>
        <dbReference type="PROSITE" id="PS01124"/>
    </source>
</evidence>
<dbReference type="GO" id="GO:0043565">
    <property type="term" value="F:sequence-specific DNA binding"/>
    <property type="evidence" value="ECO:0007669"/>
    <property type="project" value="InterPro"/>
</dbReference>
<gene>
    <name evidence="4" type="ORF">HX830_12945</name>
</gene>
<evidence type="ECO:0000313" key="5">
    <source>
        <dbReference type="Proteomes" id="UP000522864"/>
    </source>
</evidence>
<dbReference type="Pfam" id="PF12833">
    <property type="entry name" value="HTH_18"/>
    <property type="match status" value="1"/>
</dbReference>
<dbReference type="SUPFAM" id="SSF52317">
    <property type="entry name" value="Class I glutamine amidotransferase-like"/>
    <property type="match status" value="1"/>
</dbReference>
<organism evidence="4 5">
    <name type="scientific">Pseudomonas gingeri</name>
    <dbReference type="NCBI Taxonomy" id="117681"/>
    <lineage>
        <taxon>Bacteria</taxon>
        <taxon>Pseudomonadati</taxon>
        <taxon>Pseudomonadota</taxon>
        <taxon>Gammaproteobacteria</taxon>
        <taxon>Pseudomonadales</taxon>
        <taxon>Pseudomonadaceae</taxon>
        <taxon>Pseudomonas</taxon>
    </lineage>
</organism>
<dbReference type="Pfam" id="PF01965">
    <property type="entry name" value="DJ-1_PfpI"/>
    <property type="match status" value="1"/>
</dbReference>
<dbReference type="InterPro" id="IPR052158">
    <property type="entry name" value="INH-QAR"/>
</dbReference>
<dbReference type="SMART" id="SM00342">
    <property type="entry name" value="HTH_ARAC"/>
    <property type="match status" value="1"/>
</dbReference>
<dbReference type="InterPro" id="IPR002818">
    <property type="entry name" value="DJ-1/PfpI"/>
</dbReference>
<proteinExistence type="predicted"/>
<dbReference type="InterPro" id="IPR029062">
    <property type="entry name" value="Class_I_gatase-like"/>
</dbReference>
<dbReference type="InterPro" id="IPR018060">
    <property type="entry name" value="HTH_AraC"/>
</dbReference>
<evidence type="ECO:0000313" key="4">
    <source>
        <dbReference type="EMBL" id="NWB85788.1"/>
    </source>
</evidence>
<comment type="caution">
    <text evidence="4">The sequence shown here is derived from an EMBL/GenBank/DDBJ whole genome shotgun (WGS) entry which is preliminary data.</text>
</comment>
<dbReference type="GO" id="GO:0003700">
    <property type="term" value="F:DNA-binding transcription factor activity"/>
    <property type="evidence" value="ECO:0007669"/>
    <property type="project" value="InterPro"/>
</dbReference>
<sequence>MKTVAMVLFPDFLLLDMAGPMEVFSIANRYLGPDDHYQLSLIGTEHEAVRASNGVRVQADTHIDQADGGYDLLLVPGGPGAYNEKNPSLLAWLQDAVRRVICYGSICTGAFVLGHAGLLDGYRVTTHWHYTERLIKAFPKATVETDQIYVQDRNLITSGGVTAGIDLALAVVARDHGKKVAQDVAKVLLVAMTRQGGQAQYSPLMAAVSPHETPVTRVQHHVLEHLDESFSVERMAGLANMSARHFARIFTREVNMTPMAFVQNARIDCARRLLETSDLPLKTVAYKSGFGSVRHMRFLFSEKLGLTPSQYREQFS</sequence>
<name>A0A7Y8BS04_9PSED</name>
<keyword evidence="2" id="KW-0804">Transcription</keyword>
<dbReference type="CDD" id="cd03137">
    <property type="entry name" value="GATase1_AraC_1"/>
    <property type="match status" value="1"/>
</dbReference>
<evidence type="ECO:0000256" key="2">
    <source>
        <dbReference type="ARBA" id="ARBA00023163"/>
    </source>
</evidence>
<accession>A0A7Y8BS04</accession>
<dbReference type="Proteomes" id="UP000522864">
    <property type="component" value="Unassembled WGS sequence"/>
</dbReference>
<dbReference type="Gene3D" id="3.40.50.880">
    <property type="match status" value="1"/>
</dbReference>
<dbReference type="AlphaFoldDB" id="A0A7Y8BS04"/>
<dbReference type="SUPFAM" id="SSF46689">
    <property type="entry name" value="Homeodomain-like"/>
    <property type="match status" value="2"/>
</dbReference>
<dbReference type="PANTHER" id="PTHR43130:SF3">
    <property type="entry name" value="HTH-TYPE TRANSCRIPTIONAL REGULATOR RV1931C"/>
    <property type="match status" value="1"/>
</dbReference>
<evidence type="ECO:0000256" key="1">
    <source>
        <dbReference type="ARBA" id="ARBA00023015"/>
    </source>
</evidence>
<dbReference type="RefSeq" id="WP_177100547.1">
    <property type="nucleotide sequence ID" value="NZ_JACAQA010000007.1"/>
</dbReference>
<dbReference type="Gene3D" id="1.10.10.60">
    <property type="entry name" value="Homeodomain-like"/>
    <property type="match status" value="1"/>
</dbReference>
<dbReference type="EMBL" id="JACAQA010000007">
    <property type="protein sequence ID" value="NWB85788.1"/>
    <property type="molecule type" value="Genomic_DNA"/>
</dbReference>
<keyword evidence="1" id="KW-0805">Transcription regulation</keyword>
<dbReference type="PANTHER" id="PTHR43130">
    <property type="entry name" value="ARAC-FAMILY TRANSCRIPTIONAL REGULATOR"/>
    <property type="match status" value="1"/>
</dbReference>